<accession>A0ABR2K9N2</accession>
<keyword evidence="1" id="KW-0812">Transmembrane</keyword>
<feature type="signal peptide" evidence="2">
    <location>
        <begin position="1"/>
        <end position="15"/>
    </location>
</feature>
<name>A0ABR2K9N2_9EUKA</name>
<evidence type="ECO:0000256" key="1">
    <source>
        <dbReference type="SAM" id="Phobius"/>
    </source>
</evidence>
<evidence type="ECO:0000313" key="3">
    <source>
        <dbReference type="EMBL" id="KAK8887816.1"/>
    </source>
</evidence>
<dbReference type="EMBL" id="JAPFFF010000006">
    <property type="protein sequence ID" value="KAK8887816.1"/>
    <property type="molecule type" value="Genomic_DNA"/>
</dbReference>
<feature type="chain" id="PRO_5046698694" evidence="2">
    <location>
        <begin position="16"/>
        <end position="2100"/>
    </location>
</feature>
<sequence length="2100" mass="234722">MILIWIFFSIINCETKYLCFTTGPVSNYKCTNENTVTEVNNETEFTPLITSRVKDTDKDIYIFLSGSIEFEFPLNIFNGKNLTVRFTDSTSSGLFDISETSNIGINLLYLDYAVINPNVTLEGDNFNDLQSTITLQNIDLETSFTDIRVKSFKSIHSTYSFTNIQTNSFVYQINNDLNVTFNNNIAVFDDTTVEFRETNPIFNIIFSGHNNLIIMNEANTASSLPSLSIENAKSITFNGNGFTKSNSFSLTNCPLIIANSNYIPLDSLVFTNFAPTFQVIAVNSFTVKKISLEKKQNLTIDVSDKHISSRISVNIESLSLKSGSIILLNSWIDLATDDFKFETSDLPISPCLGSGGSSTFIAKQATFTDDTKDFQIKSLSIRLDITGTQTDQTLSKLISQPWESIKFVAFSSSSQDNQINTISFTPNNIYGFGSTEADRIVKAAVTSTNNLIITITASSLNTIPLLICYTDDGSCPGGVAINDTNKLSEIIPSEQKSINLSISKEGNIDLTTLKTIGATFSIVQGKKSSSTVNSILMDKEYPNNKIKNLILESIHFGSGYFEFNANEITFKLCRTTVAPNISFNEKDILYIDDYSYDKLRSHIDGIYPITHFVTQIDQQYSSFEITDSKYVFKNSYSEIDFPFPQIPKVFFNIGLSSNEDYIFNYKVSTKTIDSVTLNFATHKLYSAVYNPKVTVNLDNFRVIEKATKIELDFGGLDAGNTVDLNYVPRHNYFTFKGENIIVKNAEASPENNFCVCKEKPCLSGLCDSDMTQITFSELNQKVHDSNDDIVKITIVGEQDGSCPTLSLGSIDNKNAKINGVGTNPTIKIDGLTEFSSLSHKLEFSKIKIVHSSGEALRISNLILNEDCTIDSSFKSVPFKISSLHCYVNHLISDTIQIGKLLELKGDATNTESSSKVKFSPSSNFSYELPSSITIQEAKLVFKNLEFDLTNVLPSFSFSEELNEFTITGNNGYFSSLSSDLILRQTGNLKTVYIKGTWNNDNPTKFLVLDKFSSDLYLDSEAIPMKISYLTNKKIILERKVVTINGQVSFKGSYSGNYEISTSVAGGSSLTINHAHITSGIVNVQFASTNIDLNIDTYTSESQSPKFKFFLLIDLDGENHLAIHNAYKSDVEFTYDVHCTINERLNNEKMINFINNNHTLIVVNSANAIKIVDSITFDDDATIGFDNNHFKLEIVNKNKLVFYTHKSPLKSDVTFYYGECTSSCVGTKLTNDDLTVIDQLIPMKDAEITITFYDSIEGSKNFIDLNKPNLDIQFLTLKSSFSAVNKNVNIIFGSSVSYLNLQCITLNNVANDEIKMKKATLKKGSSFGLNANLAGVDSIVIDQDSLFESKFTEFPNDLSLTIESSTYITLNYTSAGMKIIKSFNSQLTVFNIDVSKMPNVQLSINSKQTPKINLEKGVKQLKQIKNLIFDSSTFVIGSNWDDLNEDSKVEYSFNSPPNSEVVVITDSFPFDAWDLMYEYTIQFSGVLSPFVYKDEFELENKKLKINTYIPTHHKYSDVTFYDLVLSKEASIIHGEETTTKKLIIKKLTVEKDSKSAVIGGYLTDSLTLEEGSQLQSDFTIDPYVMTLNIEWDLDNLPLLNPSQLQSIHPTEINLIYKGHSISGKEKEFDNLLLNGVTFMKNVEITEKTLSHVHFESDDEPQFNDGEKLALKCQINDQKEIQLISTKSFSGQTSPPQSNTVSQTKTVTYTITQPPTLPVVPPIVDELSVDDSHHLMSNKITFMKNGFIDDDMAVETTSDTKDVLLIRARERQVTVTTETENKPRQRLFLYPSHADSEFVIEKLNDYGLGEFGIRPSSLNPKILISATELPLNLYSDEEQSRATFELGKDSLSVKLSLKKLTINSGKMTLNLPQKVQSIEFDEVETYSNSWLETLVEGQKLRPIIDKMSVKNGSTVTTSKVKFNKELKLGLYSKVAIDEDVTFTDDLSIKMTSSSFIELGESSIHGVCREVRMVGDALKKLNKEEVNIELICGKNFICSDWKDKFVGDETFKQPKCILNKNKEMCLVASDLTEKEKEVEKKKVSLALIFGILVGAVGVISIAATLIYRYLKVKRTSTKGYVSQDKQAAPELEEVLTNDAHIDI</sequence>
<keyword evidence="4" id="KW-1185">Reference proteome</keyword>
<comment type="caution">
    <text evidence="3">The sequence shown here is derived from an EMBL/GenBank/DDBJ whole genome shotgun (WGS) entry which is preliminary data.</text>
</comment>
<protein>
    <submittedName>
        <fullName evidence="3">Uncharacterized protein</fullName>
    </submittedName>
</protein>
<keyword evidence="2" id="KW-0732">Signal</keyword>
<reference evidence="3 4" key="1">
    <citation type="submission" date="2024-04" db="EMBL/GenBank/DDBJ databases">
        <title>Tritrichomonas musculus Genome.</title>
        <authorList>
            <person name="Alves-Ferreira E."/>
            <person name="Grigg M."/>
            <person name="Lorenzi H."/>
            <person name="Galac M."/>
        </authorList>
    </citation>
    <scope>NUCLEOTIDE SEQUENCE [LARGE SCALE GENOMIC DNA]</scope>
    <source>
        <strain evidence="3 4">EAF2021</strain>
    </source>
</reference>
<dbReference type="Proteomes" id="UP001470230">
    <property type="component" value="Unassembled WGS sequence"/>
</dbReference>
<evidence type="ECO:0000313" key="4">
    <source>
        <dbReference type="Proteomes" id="UP001470230"/>
    </source>
</evidence>
<organism evidence="3 4">
    <name type="scientific">Tritrichomonas musculus</name>
    <dbReference type="NCBI Taxonomy" id="1915356"/>
    <lineage>
        <taxon>Eukaryota</taxon>
        <taxon>Metamonada</taxon>
        <taxon>Parabasalia</taxon>
        <taxon>Tritrichomonadida</taxon>
        <taxon>Tritrichomonadidae</taxon>
        <taxon>Tritrichomonas</taxon>
    </lineage>
</organism>
<gene>
    <name evidence="3" type="ORF">M9Y10_038873</name>
</gene>
<evidence type="ECO:0000256" key="2">
    <source>
        <dbReference type="SAM" id="SignalP"/>
    </source>
</evidence>
<proteinExistence type="predicted"/>
<keyword evidence="1" id="KW-1133">Transmembrane helix</keyword>
<keyword evidence="1" id="KW-0472">Membrane</keyword>
<feature type="transmembrane region" description="Helical" evidence="1">
    <location>
        <begin position="2042"/>
        <end position="2067"/>
    </location>
</feature>